<protein>
    <submittedName>
        <fullName evidence="1">Uncharacterized protein</fullName>
    </submittedName>
</protein>
<sequence>MLVLGLRPLFPARAFAFGPPAHAARAQRLYAHCAGQVATELS</sequence>
<reference evidence="1 2" key="1">
    <citation type="journal article" date="2013" name="Sci. Rep.">
        <title>Extraordinary expansion of a Sorangium cellulosum genome from an alkaline milieu.</title>
        <authorList>
            <person name="Han K."/>
            <person name="Li Z.F."/>
            <person name="Peng R."/>
            <person name="Zhu L.P."/>
            <person name="Zhou T."/>
            <person name="Wang L.G."/>
            <person name="Li S.G."/>
            <person name="Zhang X.B."/>
            <person name="Hu W."/>
            <person name="Wu Z.H."/>
            <person name="Qin N."/>
            <person name="Li Y.Z."/>
        </authorList>
    </citation>
    <scope>NUCLEOTIDE SEQUENCE [LARGE SCALE GENOMIC DNA]</scope>
    <source>
        <strain evidence="1 2">So0157-2</strain>
    </source>
</reference>
<organism evidence="1 2">
    <name type="scientific">Sorangium cellulosum So0157-2</name>
    <dbReference type="NCBI Taxonomy" id="1254432"/>
    <lineage>
        <taxon>Bacteria</taxon>
        <taxon>Pseudomonadati</taxon>
        <taxon>Myxococcota</taxon>
        <taxon>Polyangia</taxon>
        <taxon>Polyangiales</taxon>
        <taxon>Polyangiaceae</taxon>
        <taxon>Sorangium</taxon>
    </lineage>
</organism>
<dbReference type="Proteomes" id="UP000014803">
    <property type="component" value="Chromosome"/>
</dbReference>
<dbReference type="AlphaFoldDB" id="S4Y2T6"/>
<dbReference type="HOGENOM" id="CLU_3257963_0_0_7"/>
<evidence type="ECO:0000313" key="1">
    <source>
        <dbReference type="EMBL" id="AGP38460.1"/>
    </source>
</evidence>
<evidence type="ECO:0000313" key="2">
    <source>
        <dbReference type="Proteomes" id="UP000014803"/>
    </source>
</evidence>
<gene>
    <name evidence="1" type="ORF">SCE1572_30645</name>
</gene>
<name>S4Y2T6_SORCE</name>
<accession>S4Y2T6</accession>
<dbReference type="KEGG" id="scu:SCE1572_30645"/>
<dbReference type="EMBL" id="CP003969">
    <property type="protein sequence ID" value="AGP38460.1"/>
    <property type="molecule type" value="Genomic_DNA"/>
</dbReference>
<proteinExistence type="predicted"/>